<keyword evidence="1" id="KW-0378">Hydrolase</keyword>
<sequence length="986" mass="109332">MDKILEGLVSSSHPLQLKRVIVRRVVESAETPLSQAQCRAMFALSTRLVLQGPDPFQRQVGRQVLEAYGRYHRAEFEAFFNRGLVLGLLQRGYGQLSGRDPAILDYIQAGLRLIMSCPSVLELFELLQVEALRLVCERPAPPLCARLCQLLGDFPQCLPRGRKLSLAFCQQLVRSIAHFQSQGSREAELRLYVSQVTQVSGLLRSVWKAEPDTLLPSLQELFAVISAADTSFEPSVALASLVQHIPLQMITVLIRSLTTDPNVKDASMTQALCRMIDWLSWPLAQHVETWVIALLKGLAAVQKFTILIDVTLLKIELVFNRLWFPLVRPGALAVLSHMLLSFQHSPEAFHLELPKPNEEKIKLILSQSAWTSQSSSLPSCLSRLSGKSETGKTGLINLGNTCYMNSVIQALFMATDFRRHVLSLNLNGCNSLMRKLQHLFAFLAHTQREAYAPRIFFEASRPPWFTPRSQQDCSEYLRFLLDRLHEEERTLRALSSAKTAESIMNEESQTQEAVHKAQLSAEAPCTGSEERTLIEKMFGGKLKTSICCLNCKSTSQKEEAFTDLSLAFCPPASLENLGPKCMEHSEVKDDYVVQSNTLASNAAEETTLNNLEVNGGCDTIMNEGTIKNFSAEPNSENTTNSELNKVQDNRDISQRLVGKNTPSVTDLLNYFLAPEILSGDNKYYCEKCASLQNAEKTMQIIEEPEYLILTLLRFSYDPKCHIRRKILDNVSLPLVLELPVKRAASPLAVVSGGWSVDVEISDIGENLAKKLKPSGADEVTCPQLVPYMLSSVVVHSGVSSESGHYYSYARNVTGSGPSGLCHQSKALSLVSPQNNLLAEESPCTVVENELDTEMPKEWFLFNDSRVTFTSFQSVQKITSRFPKDTAYVLFYKKQNNTCGFSTNSANRLWVNGDPPLQKDLMDAITKDNKLYLQEQELSARTQALQAASASCSFRPNGFDDNDPPGSCGPAGGGGGGGFSTVGRLVF</sequence>
<keyword evidence="1" id="KW-0788">Thiol protease</keyword>
<keyword evidence="1" id="KW-0645">Protease</keyword>
<dbReference type="GO" id="GO:0006511">
    <property type="term" value="P:ubiquitin-dependent protein catabolic process"/>
    <property type="evidence" value="ECO:0007669"/>
    <property type="project" value="InterPro"/>
</dbReference>
<feature type="region of interest" description="Disordered" evidence="2">
    <location>
        <begin position="629"/>
        <end position="649"/>
    </location>
</feature>
<organism evidence="4 5">
    <name type="scientific">Apteryx owenii</name>
    <name type="common">Little spotted kiwi</name>
    <dbReference type="NCBI Taxonomy" id="8824"/>
    <lineage>
        <taxon>Eukaryota</taxon>
        <taxon>Metazoa</taxon>
        <taxon>Chordata</taxon>
        <taxon>Craniata</taxon>
        <taxon>Vertebrata</taxon>
        <taxon>Euteleostomi</taxon>
        <taxon>Archelosauria</taxon>
        <taxon>Archosauria</taxon>
        <taxon>Dinosauria</taxon>
        <taxon>Saurischia</taxon>
        <taxon>Theropoda</taxon>
        <taxon>Coelurosauria</taxon>
        <taxon>Aves</taxon>
        <taxon>Palaeognathae</taxon>
        <taxon>Apterygiformes</taxon>
        <taxon>Apterygidae</taxon>
        <taxon>Apteryx</taxon>
    </lineage>
</organism>
<evidence type="ECO:0000313" key="4">
    <source>
        <dbReference type="Ensembl" id="ENSAOWP00000015682.1"/>
    </source>
</evidence>
<evidence type="ECO:0000259" key="3">
    <source>
        <dbReference type="PROSITE" id="PS50235"/>
    </source>
</evidence>
<dbReference type="Pfam" id="PF00443">
    <property type="entry name" value="UCH"/>
    <property type="match status" value="1"/>
</dbReference>
<dbReference type="PANTHER" id="PTHR24006:SF710">
    <property type="entry name" value="UBIQUITIN CARBOXYL-TERMINAL HYDROLASE 38"/>
    <property type="match status" value="1"/>
</dbReference>
<dbReference type="PANTHER" id="PTHR24006">
    <property type="entry name" value="UBIQUITIN CARBOXYL-TERMINAL HYDROLASE"/>
    <property type="match status" value="1"/>
</dbReference>
<comment type="similarity">
    <text evidence="1">Belongs to the peptidase C19 family.</text>
</comment>
<dbReference type="GO" id="GO:0005634">
    <property type="term" value="C:nucleus"/>
    <property type="evidence" value="ECO:0007669"/>
    <property type="project" value="TreeGrafter"/>
</dbReference>
<dbReference type="GO" id="GO:0016579">
    <property type="term" value="P:protein deubiquitination"/>
    <property type="evidence" value="ECO:0007669"/>
    <property type="project" value="InterPro"/>
</dbReference>
<dbReference type="Proteomes" id="UP000694424">
    <property type="component" value="Unplaced"/>
</dbReference>
<dbReference type="InterPro" id="IPR028889">
    <property type="entry name" value="USP"/>
</dbReference>
<dbReference type="Pfam" id="PF21246">
    <property type="entry name" value="Usp38-like_N"/>
    <property type="match status" value="1"/>
</dbReference>
<dbReference type="InterPro" id="IPR033840">
    <property type="entry name" value="USP38"/>
</dbReference>
<protein>
    <recommendedName>
        <fullName evidence="1">Ubiquitin carboxyl-terminal hydrolase</fullName>
        <ecNumber evidence="1">3.4.19.12</ecNumber>
    </recommendedName>
</protein>
<dbReference type="EC" id="3.4.19.12" evidence="1"/>
<dbReference type="SUPFAM" id="SSF54001">
    <property type="entry name" value="Cysteine proteinases"/>
    <property type="match status" value="1"/>
</dbReference>
<comment type="catalytic activity">
    <reaction evidence="1">
        <text>Thiol-dependent hydrolysis of ester, thioester, amide, peptide and isopeptide bonds formed by the C-terminal Gly of ubiquitin (a 76-residue protein attached to proteins as an intracellular targeting signal).</text>
        <dbReference type="EC" id="3.4.19.12"/>
    </reaction>
</comment>
<proteinExistence type="inferred from homology"/>
<dbReference type="InterPro" id="IPR049407">
    <property type="entry name" value="Usp38-like_N"/>
</dbReference>
<keyword evidence="1" id="KW-0833">Ubl conjugation pathway</keyword>
<dbReference type="AlphaFoldDB" id="A0A8B9PPS5"/>
<dbReference type="Gene3D" id="3.90.70.10">
    <property type="entry name" value="Cysteine proteinases"/>
    <property type="match status" value="1"/>
</dbReference>
<dbReference type="PROSITE" id="PS00972">
    <property type="entry name" value="USP_1"/>
    <property type="match status" value="1"/>
</dbReference>
<dbReference type="Ensembl" id="ENSAOWT00000017803.1">
    <property type="protein sequence ID" value="ENSAOWP00000015682.1"/>
    <property type="gene ID" value="ENSAOWG00000010672.1"/>
</dbReference>
<dbReference type="PROSITE" id="PS00973">
    <property type="entry name" value="USP_2"/>
    <property type="match status" value="1"/>
</dbReference>
<evidence type="ECO:0000313" key="5">
    <source>
        <dbReference type="Proteomes" id="UP000694424"/>
    </source>
</evidence>
<evidence type="ECO:0000256" key="1">
    <source>
        <dbReference type="RuleBase" id="RU366025"/>
    </source>
</evidence>
<evidence type="ECO:0000256" key="2">
    <source>
        <dbReference type="SAM" id="MobiDB-lite"/>
    </source>
</evidence>
<dbReference type="GO" id="GO:0005829">
    <property type="term" value="C:cytosol"/>
    <property type="evidence" value="ECO:0007669"/>
    <property type="project" value="TreeGrafter"/>
</dbReference>
<name>A0A8B9PPS5_APTOW</name>
<dbReference type="InterPro" id="IPR038765">
    <property type="entry name" value="Papain-like_cys_pep_sf"/>
</dbReference>
<dbReference type="InterPro" id="IPR018200">
    <property type="entry name" value="USP_CS"/>
</dbReference>
<keyword evidence="5" id="KW-1185">Reference proteome</keyword>
<reference evidence="4" key="2">
    <citation type="submission" date="2025-09" db="UniProtKB">
        <authorList>
            <consortium name="Ensembl"/>
        </authorList>
    </citation>
    <scope>IDENTIFICATION</scope>
</reference>
<feature type="domain" description="USP" evidence="3">
    <location>
        <begin position="393"/>
        <end position="894"/>
    </location>
</feature>
<dbReference type="InterPro" id="IPR050164">
    <property type="entry name" value="Peptidase_C19"/>
</dbReference>
<reference evidence="4" key="1">
    <citation type="submission" date="2025-08" db="UniProtKB">
        <authorList>
            <consortium name="Ensembl"/>
        </authorList>
    </citation>
    <scope>IDENTIFICATION</scope>
</reference>
<accession>A0A8B9PPS5</accession>
<dbReference type="CDD" id="cd02664">
    <property type="entry name" value="Peptidase_C19H"/>
    <property type="match status" value="1"/>
</dbReference>
<dbReference type="GO" id="GO:0004843">
    <property type="term" value="F:cysteine-type deubiquitinase activity"/>
    <property type="evidence" value="ECO:0007669"/>
    <property type="project" value="UniProtKB-UniRule"/>
</dbReference>
<feature type="compositionally biased region" description="Polar residues" evidence="2">
    <location>
        <begin position="629"/>
        <end position="644"/>
    </location>
</feature>
<dbReference type="PROSITE" id="PS50235">
    <property type="entry name" value="USP_3"/>
    <property type="match status" value="1"/>
</dbReference>
<dbReference type="InterPro" id="IPR001394">
    <property type="entry name" value="Peptidase_C19_UCH"/>
</dbReference>